<evidence type="ECO:0000313" key="1">
    <source>
        <dbReference type="EMBL" id="CAG5039469.1"/>
    </source>
</evidence>
<dbReference type="Proteomes" id="UP000691718">
    <property type="component" value="Unassembled WGS sequence"/>
</dbReference>
<dbReference type="AlphaFoldDB" id="A0A8S3XSQ8"/>
<sequence length="115" mass="13230">MQERAQIASRYEVWQSIVEVQRWWRNFNGPHAVLDPKTIKNCHSKLMKTGSVADSKKNRPSFNIPRSEEDIKIVREMFIKSPYKSTCQAARESGLTRHTVMTALKLSSLEATLLP</sequence>
<accession>A0A8S3XSQ8</accession>
<comment type="caution">
    <text evidence="1">The sequence shown here is derived from an EMBL/GenBank/DDBJ whole genome shotgun (WGS) entry which is preliminary data.</text>
</comment>
<dbReference type="EMBL" id="CAJQZP010001331">
    <property type="protein sequence ID" value="CAG5039469.1"/>
    <property type="molecule type" value="Genomic_DNA"/>
</dbReference>
<dbReference type="OrthoDB" id="8192496at2759"/>
<gene>
    <name evidence="1" type="ORF">PAPOLLO_LOCUS21643</name>
</gene>
<proteinExistence type="predicted"/>
<organism evidence="1 2">
    <name type="scientific">Parnassius apollo</name>
    <name type="common">Apollo butterfly</name>
    <name type="synonym">Papilio apollo</name>
    <dbReference type="NCBI Taxonomy" id="110799"/>
    <lineage>
        <taxon>Eukaryota</taxon>
        <taxon>Metazoa</taxon>
        <taxon>Ecdysozoa</taxon>
        <taxon>Arthropoda</taxon>
        <taxon>Hexapoda</taxon>
        <taxon>Insecta</taxon>
        <taxon>Pterygota</taxon>
        <taxon>Neoptera</taxon>
        <taxon>Endopterygota</taxon>
        <taxon>Lepidoptera</taxon>
        <taxon>Glossata</taxon>
        <taxon>Ditrysia</taxon>
        <taxon>Papilionoidea</taxon>
        <taxon>Papilionidae</taxon>
        <taxon>Parnassiinae</taxon>
        <taxon>Parnassini</taxon>
        <taxon>Parnassius</taxon>
        <taxon>Parnassius</taxon>
    </lineage>
</organism>
<evidence type="ECO:0000313" key="2">
    <source>
        <dbReference type="Proteomes" id="UP000691718"/>
    </source>
</evidence>
<reference evidence="1" key="1">
    <citation type="submission" date="2021-04" db="EMBL/GenBank/DDBJ databases">
        <authorList>
            <person name="Tunstrom K."/>
        </authorList>
    </citation>
    <scope>NUCLEOTIDE SEQUENCE</scope>
</reference>
<protein>
    <submittedName>
        <fullName evidence="1">(apollo) hypothetical protein</fullName>
    </submittedName>
</protein>
<keyword evidence="2" id="KW-1185">Reference proteome</keyword>
<name>A0A8S3XSQ8_PARAO</name>